<dbReference type="KEGG" id="tca:103313352"/>
<name>A0A139WDF4_TRICA</name>
<keyword evidence="1" id="KW-0732">Signal</keyword>
<feature type="chain" id="PRO_5007299748" evidence="1">
    <location>
        <begin position="21"/>
        <end position="95"/>
    </location>
</feature>
<proteinExistence type="predicted"/>
<reference evidence="2 3" key="1">
    <citation type="journal article" date="2008" name="Nature">
        <title>The genome of the model beetle and pest Tribolium castaneum.</title>
        <authorList>
            <consortium name="Tribolium Genome Sequencing Consortium"/>
            <person name="Richards S."/>
            <person name="Gibbs R.A."/>
            <person name="Weinstock G.M."/>
            <person name="Brown S.J."/>
            <person name="Denell R."/>
            <person name="Beeman R.W."/>
            <person name="Gibbs R."/>
            <person name="Beeman R.W."/>
            <person name="Brown S.J."/>
            <person name="Bucher G."/>
            <person name="Friedrich M."/>
            <person name="Grimmelikhuijzen C.J."/>
            <person name="Klingler M."/>
            <person name="Lorenzen M."/>
            <person name="Richards S."/>
            <person name="Roth S."/>
            <person name="Schroder R."/>
            <person name="Tautz D."/>
            <person name="Zdobnov E.M."/>
            <person name="Muzny D."/>
            <person name="Gibbs R.A."/>
            <person name="Weinstock G.M."/>
            <person name="Attaway T."/>
            <person name="Bell S."/>
            <person name="Buhay C.J."/>
            <person name="Chandrabose M.N."/>
            <person name="Chavez D."/>
            <person name="Clerk-Blankenburg K.P."/>
            <person name="Cree A."/>
            <person name="Dao M."/>
            <person name="Davis C."/>
            <person name="Chacko J."/>
            <person name="Dinh H."/>
            <person name="Dugan-Rocha S."/>
            <person name="Fowler G."/>
            <person name="Garner T.T."/>
            <person name="Garnes J."/>
            <person name="Gnirke A."/>
            <person name="Hawes A."/>
            <person name="Hernandez J."/>
            <person name="Hines S."/>
            <person name="Holder M."/>
            <person name="Hume J."/>
            <person name="Jhangiani S.N."/>
            <person name="Joshi V."/>
            <person name="Khan Z.M."/>
            <person name="Jackson L."/>
            <person name="Kovar C."/>
            <person name="Kowis A."/>
            <person name="Lee S."/>
            <person name="Lewis L.R."/>
            <person name="Margolis J."/>
            <person name="Morgan M."/>
            <person name="Nazareth L.V."/>
            <person name="Nguyen N."/>
            <person name="Okwuonu G."/>
            <person name="Parker D."/>
            <person name="Richards S."/>
            <person name="Ruiz S.J."/>
            <person name="Santibanez J."/>
            <person name="Savard J."/>
            <person name="Scherer S.E."/>
            <person name="Schneider B."/>
            <person name="Sodergren E."/>
            <person name="Tautz D."/>
            <person name="Vattahil S."/>
            <person name="Villasana D."/>
            <person name="White C.S."/>
            <person name="Wright R."/>
            <person name="Park Y."/>
            <person name="Beeman R.W."/>
            <person name="Lord J."/>
            <person name="Oppert B."/>
            <person name="Lorenzen M."/>
            <person name="Brown S."/>
            <person name="Wang L."/>
            <person name="Savard J."/>
            <person name="Tautz D."/>
            <person name="Richards S."/>
            <person name="Weinstock G."/>
            <person name="Gibbs R.A."/>
            <person name="Liu Y."/>
            <person name="Worley K."/>
            <person name="Weinstock G."/>
            <person name="Elsik C.G."/>
            <person name="Reese J.T."/>
            <person name="Elhaik E."/>
            <person name="Landan G."/>
            <person name="Graur D."/>
            <person name="Arensburger P."/>
            <person name="Atkinson P."/>
            <person name="Beeman R.W."/>
            <person name="Beidler J."/>
            <person name="Brown S.J."/>
            <person name="Demuth J.P."/>
            <person name="Drury D.W."/>
            <person name="Du Y.Z."/>
            <person name="Fujiwara H."/>
            <person name="Lorenzen M."/>
            <person name="Maselli V."/>
            <person name="Osanai M."/>
            <person name="Park Y."/>
            <person name="Robertson H.M."/>
            <person name="Tu Z."/>
            <person name="Wang J.J."/>
            <person name="Wang S."/>
            <person name="Richards S."/>
            <person name="Song H."/>
            <person name="Zhang L."/>
            <person name="Sodergren E."/>
            <person name="Werner D."/>
            <person name="Stanke M."/>
            <person name="Morgenstern B."/>
            <person name="Solovyev V."/>
            <person name="Kosarev P."/>
            <person name="Brown G."/>
            <person name="Chen H.C."/>
            <person name="Ermolaeva O."/>
            <person name="Hlavina W."/>
            <person name="Kapustin Y."/>
            <person name="Kiryutin B."/>
            <person name="Kitts P."/>
            <person name="Maglott D."/>
            <person name="Pruitt K."/>
            <person name="Sapojnikov V."/>
            <person name="Souvorov A."/>
            <person name="Mackey A.J."/>
            <person name="Waterhouse R.M."/>
            <person name="Wyder S."/>
            <person name="Zdobnov E.M."/>
            <person name="Zdobnov E.M."/>
            <person name="Wyder S."/>
            <person name="Kriventseva E.V."/>
            <person name="Kadowaki T."/>
            <person name="Bork P."/>
            <person name="Aranda M."/>
            <person name="Bao R."/>
            <person name="Beermann A."/>
            <person name="Berns N."/>
            <person name="Bolognesi R."/>
            <person name="Bonneton F."/>
            <person name="Bopp D."/>
            <person name="Brown S.J."/>
            <person name="Bucher G."/>
            <person name="Butts T."/>
            <person name="Chaumot A."/>
            <person name="Denell R.E."/>
            <person name="Ferrier D.E."/>
            <person name="Friedrich M."/>
            <person name="Gordon C.M."/>
            <person name="Jindra M."/>
            <person name="Klingler M."/>
            <person name="Lan Q."/>
            <person name="Lattorff H.M."/>
            <person name="Laudet V."/>
            <person name="von Levetsow C."/>
            <person name="Liu Z."/>
            <person name="Lutz R."/>
            <person name="Lynch J.A."/>
            <person name="da Fonseca R.N."/>
            <person name="Posnien N."/>
            <person name="Reuter R."/>
            <person name="Roth S."/>
            <person name="Savard J."/>
            <person name="Schinko J.B."/>
            <person name="Schmitt C."/>
            <person name="Schoppmeier M."/>
            <person name="Schroder R."/>
            <person name="Shippy T.D."/>
            <person name="Simonnet F."/>
            <person name="Marques-Souza H."/>
            <person name="Tautz D."/>
            <person name="Tomoyasu Y."/>
            <person name="Trauner J."/>
            <person name="Van der Zee M."/>
            <person name="Vervoort M."/>
            <person name="Wittkopp N."/>
            <person name="Wimmer E.A."/>
            <person name="Yang X."/>
            <person name="Jones A.K."/>
            <person name="Sattelle D.B."/>
            <person name="Ebert P.R."/>
            <person name="Nelson D."/>
            <person name="Scott J.G."/>
            <person name="Beeman R.W."/>
            <person name="Muthukrishnan S."/>
            <person name="Kramer K.J."/>
            <person name="Arakane Y."/>
            <person name="Beeman R.W."/>
            <person name="Zhu Q."/>
            <person name="Hogenkamp D."/>
            <person name="Dixit R."/>
            <person name="Oppert B."/>
            <person name="Jiang H."/>
            <person name="Zou Z."/>
            <person name="Marshall J."/>
            <person name="Elpidina E."/>
            <person name="Vinokurov K."/>
            <person name="Oppert C."/>
            <person name="Zou Z."/>
            <person name="Evans J."/>
            <person name="Lu Z."/>
            <person name="Zhao P."/>
            <person name="Sumathipala N."/>
            <person name="Altincicek B."/>
            <person name="Vilcinskas A."/>
            <person name="Williams M."/>
            <person name="Hultmark D."/>
            <person name="Hetru C."/>
            <person name="Jiang H."/>
            <person name="Grimmelikhuijzen C.J."/>
            <person name="Hauser F."/>
            <person name="Cazzamali G."/>
            <person name="Williamson M."/>
            <person name="Park Y."/>
            <person name="Li B."/>
            <person name="Tanaka Y."/>
            <person name="Predel R."/>
            <person name="Neupert S."/>
            <person name="Schachtner J."/>
            <person name="Verleyen P."/>
            <person name="Raible F."/>
            <person name="Bork P."/>
            <person name="Friedrich M."/>
            <person name="Walden K.K."/>
            <person name="Robertson H.M."/>
            <person name="Angeli S."/>
            <person name="Foret S."/>
            <person name="Bucher G."/>
            <person name="Schuetz S."/>
            <person name="Maleszka R."/>
            <person name="Wimmer E.A."/>
            <person name="Beeman R.W."/>
            <person name="Lorenzen M."/>
            <person name="Tomoyasu Y."/>
            <person name="Miller S.C."/>
            <person name="Grossmann D."/>
            <person name="Bucher G."/>
        </authorList>
    </citation>
    <scope>NUCLEOTIDE SEQUENCE [LARGE SCALE GENOMIC DNA]</scope>
    <source>
        <strain evidence="2 3">Georgia GA2</strain>
    </source>
</reference>
<gene>
    <name evidence="2" type="primary">AUGUSTUS-3.0.2_33337</name>
    <name evidence="2" type="ORF">TcasGA2_TC033337</name>
</gene>
<feature type="signal peptide" evidence="1">
    <location>
        <begin position="1"/>
        <end position="20"/>
    </location>
</feature>
<evidence type="ECO:0000313" key="2">
    <source>
        <dbReference type="EMBL" id="KYB25885.1"/>
    </source>
</evidence>
<dbReference type="AlphaFoldDB" id="A0A139WDF4"/>
<evidence type="ECO:0000313" key="3">
    <source>
        <dbReference type="Proteomes" id="UP000007266"/>
    </source>
</evidence>
<evidence type="ECO:0000256" key="1">
    <source>
        <dbReference type="SAM" id="SignalP"/>
    </source>
</evidence>
<protein>
    <submittedName>
        <fullName evidence="2">Uncharacterized protein</fullName>
    </submittedName>
</protein>
<dbReference type="Proteomes" id="UP000007266">
    <property type="component" value="Linkage group 8"/>
</dbReference>
<keyword evidence="3" id="KW-1185">Reference proteome</keyword>
<dbReference type="InParanoid" id="A0A139WDF4"/>
<reference evidence="2 3" key="2">
    <citation type="journal article" date="2010" name="Nucleic Acids Res.">
        <title>BeetleBase in 2010: revisions to provide comprehensive genomic information for Tribolium castaneum.</title>
        <authorList>
            <person name="Kim H.S."/>
            <person name="Murphy T."/>
            <person name="Xia J."/>
            <person name="Caragea D."/>
            <person name="Park Y."/>
            <person name="Beeman R.W."/>
            <person name="Lorenzen M.D."/>
            <person name="Butcher S."/>
            <person name="Manak J.R."/>
            <person name="Brown S.J."/>
        </authorList>
    </citation>
    <scope>GENOME REANNOTATION</scope>
    <source>
        <strain evidence="2 3">Georgia GA2</strain>
    </source>
</reference>
<accession>A0A139WDF4</accession>
<organism evidence="2 3">
    <name type="scientific">Tribolium castaneum</name>
    <name type="common">Red flour beetle</name>
    <dbReference type="NCBI Taxonomy" id="7070"/>
    <lineage>
        <taxon>Eukaryota</taxon>
        <taxon>Metazoa</taxon>
        <taxon>Ecdysozoa</taxon>
        <taxon>Arthropoda</taxon>
        <taxon>Hexapoda</taxon>
        <taxon>Insecta</taxon>
        <taxon>Pterygota</taxon>
        <taxon>Neoptera</taxon>
        <taxon>Endopterygota</taxon>
        <taxon>Coleoptera</taxon>
        <taxon>Polyphaga</taxon>
        <taxon>Cucujiformia</taxon>
        <taxon>Tenebrionidae</taxon>
        <taxon>Tenebrionidae incertae sedis</taxon>
        <taxon>Tribolium</taxon>
    </lineage>
</organism>
<dbReference type="EMBL" id="KQ971361">
    <property type="protein sequence ID" value="KYB25885.1"/>
    <property type="molecule type" value="Genomic_DNA"/>
</dbReference>
<sequence>MRTGVIITLCLVLCLVLIEAKPHHGDSSGGAGGGFGAFGFGGVVAGGFAGSSDSVGTTATTSAGLIRNFIKKGADCNRNRQTTTTTTTTTTEASA</sequence>